<comment type="cofactor">
    <cofactor evidence="1">
        <name>Mg(2+)</name>
        <dbReference type="ChEBI" id="CHEBI:18420"/>
    </cofactor>
</comment>
<dbReference type="NCBIfam" id="TIGR01484">
    <property type="entry name" value="HAD-SF-IIB"/>
    <property type="match status" value="1"/>
</dbReference>
<dbReference type="InterPro" id="IPR000150">
    <property type="entry name" value="Cof"/>
</dbReference>
<dbReference type="AlphaFoldDB" id="A0A318UA29"/>
<dbReference type="GO" id="GO:0000287">
    <property type="term" value="F:magnesium ion binding"/>
    <property type="evidence" value="ECO:0007669"/>
    <property type="project" value="TreeGrafter"/>
</dbReference>
<dbReference type="SUPFAM" id="SSF56784">
    <property type="entry name" value="HAD-like"/>
    <property type="match status" value="1"/>
</dbReference>
<comment type="caution">
    <text evidence="3">The sequence shown here is derived from an EMBL/GenBank/DDBJ whole genome shotgun (WGS) entry which is preliminary data.</text>
</comment>
<proteinExistence type="inferred from homology"/>
<dbReference type="Pfam" id="PF08282">
    <property type="entry name" value="Hydrolase_3"/>
    <property type="match status" value="1"/>
</dbReference>
<dbReference type="GO" id="GO:0016791">
    <property type="term" value="F:phosphatase activity"/>
    <property type="evidence" value="ECO:0007669"/>
    <property type="project" value="TreeGrafter"/>
</dbReference>
<evidence type="ECO:0008006" key="5">
    <source>
        <dbReference type="Google" id="ProtNLM"/>
    </source>
</evidence>
<evidence type="ECO:0000313" key="4">
    <source>
        <dbReference type="Proteomes" id="UP000247715"/>
    </source>
</evidence>
<dbReference type="RefSeq" id="WP_110858107.1">
    <property type="nucleotide sequence ID" value="NZ_LS991949.1"/>
</dbReference>
<comment type="similarity">
    <text evidence="2">Belongs to the HAD-like hydrolase superfamily. Cof family.</text>
</comment>
<evidence type="ECO:0000256" key="2">
    <source>
        <dbReference type="ARBA" id="ARBA00034778"/>
    </source>
</evidence>
<sequence>MINFKPKAYFTDLDGTLLDLPKTKEKISQKNLNILKEKNDNGIPFIIATGRYASDFVLDLAKKTNSPYVICQNGGLVVDTNGEVLIKHEIEKDTVIKIVDALKEKKLFFIFNSGNTIYGSSAKLKLFRPWIKKMVQKNYDEMPKITKLTKIITFGTSKKNVKKLAQELQDQFKNISLYIVSKGYAIEINDINASKGRGIEFVSKLLNIDPKEAIHFGDSGNDTSSIPYVGAFVAMKNSLKNIKSQATWIAGSYKKSGVYEAVRKIENLKQ</sequence>
<dbReference type="InterPro" id="IPR023214">
    <property type="entry name" value="HAD_sf"/>
</dbReference>
<dbReference type="PANTHER" id="PTHR10000:SF8">
    <property type="entry name" value="HAD SUPERFAMILY HYDROLASE-LIKE, TYPE 3"/>
    <property type="match status" value="1"/>
</dbReference>
<dbReference type="InterPro" id="IPR006379">
    <property type="entry name" value="HAD-SF_hydro_IIB"/>
</dbReference>
<dbReference type="NCBIfam" id="TIGR00099">
    <property type="entry name" value="Cof-subfamily"/>
    <property type="match status" value="1"/>
</dbReference>
<dbReference type="SFLD" id="SFLDS00003">
    <property type="entry name" value="Haloacid_Dehalogenase"/>
    <property type="match status" value="1"/>
</dbReference>
<dbReference type="SFLD" id="SFLDG01140">
    <property type="entry name" value="C2.B:_Phosphomannomutase_and_P"/>
    <property type="match status" value="1"/>
</dbReference>
<evidence type="ECO:0000313" key="3">
    <source>
        <dbReference type="EMBL" id="PYF43742.1"/>
    </source>
</evidence>
<dbReference type="Gene3D" id="3.30.1240.10">
    <property type="match status" value="1"/>
</dbReference>
<dbReference type="PANTHER" id="PTHR10000">
    <property type="entry name" value="PHOSPHOSERINE PHOSPHATASE"/>
    <property type="match status" value="1"/>
</dbReference>
<dbReference type="InterPro" id="IPR036412">
    <property type="entry name" value="HAD-like_sf"/>
</dbReference>
<gene>
    <name evidence="3" type="ORF">BCF88_10160</name>
</gene>
<organism evidence="3 4">
    <name type="scientific">Metamycoplasma alkalescens</name>
    <dbReference type="NCBI Taxonomy" id="45363"/>
    <lineage>
        <taxon>Bacteria</taxon>
        <taxon>Bacillati</taxon>
        <taxon>Mycoplasmatota</taxon>
        <taxon>Mycoplasmoidales</taxon>
        <taxon>Metamycoplasmataceae</taxon>
        <taxon>Metamycoplasma</taxon>
    </lineage>
</organism>
<dbReference type="GO" id="GO:0005829">
    <property type="term" value="C:cytosol"/>
    <property type="evidence" value="ECO:0007669"/>
    <property type="project" value="TreeGrafter"/>
</dbReference>
<protein>
    <recommendedName>
        <fullName evidence="5">COF family HAD hydrolase protein</fullName>
    </recommendedName>
</protein>
<reference evidence="3 4" key="1">
    <citation type="submission" date="2018-06" db="EMBL/GenBank/DDBJ databases">
        <title>Genomic Encyclopedia of Archaeal and Bacterial Type Strains, Phase II (KMG-II): from individual species to whole genera.</title>
        <authorList>
            <person name="Goeker M."/>
        </authorList>
    </citation>
    <scope>NUCLEOTIDE SEQUENCE [LARGE SCALE GENOMIC DNA]</scope>
    <source>
        <strain evidence="3 4">ATCC 29103</strain>
    </source>
</reference>
<accession>A0A318UA29</accession>
<dbReference type="Gene3D" id="3.40.50.1000">
    <property type="entry name" value="HAD superfamily/HAD-like"/>
    <property type="match status" value="1"/>
</dbReference>
<dbReference type="Proteomes" id="UP000247715">
    <property type="component" value="Unassembled WGS sequence"/>
</dbReference>
<name>A0A318UA29_9BACT</name>
<dbReference type="EMBL" id="QKLP01000001">
    <property type="protein sequence ID" value="PYF43742.1"/>
    <property type="molecule type" value="Genomic_DNA"/>
</dbReference>
<evidence type="ECO:0000256" key="1">
    <source>
        <dbReference type="ARBA" id="ARBA00001946"/>
    </source>
</evidence>